<evidence type="ECO:0000256" key="1">
    <source>
        <dbReference type="ARBA" id="ARBA00022649"/>
    </source>
</evidence>
<comment type="similarity">
    <text evidence="2">Belongs to the RelE toxin family. YafQ subfamily.</text>
</comment>
<dbReference type="PIRSF" id="PIRSF006156">
    <property type="entry name" value="YafQ"/>
    <property type="match status" value="1"/>
</dbReference>
<dbReference type="PANTHER" id="PTHR40588">
    <property type="entry name" value="MRNA INTERFERASE TOXIN YAFQ"/>
    <property type="match status" value="1"/>
</dbReference>
<dbReference type="PANTHER" id="PTHR40588:SF1">
    <property type="entry name" value="MRNA INTERFERASE TOXIN YAFQ"/>
    <property type="match status" value="1"/>
</dbReference>
<dbReference type="AlphaFoldDB" id="A0A1M5CUE6"/>
<name>A0A1M5CUE6_9CLOT</name>
<dbReference type="Proteomes" id="UP000184245">
    <property type="component" value="Unassembled WGS sequence"/>
</dbReference>
<evidence type="ECO:0000313" key="4">
    <source>
        <dbReference type="EMBL" id="SHF58365.1"/>
    </source>
</evidence>
<dbReference type="Gene3D" id="3.30.2310.20">
    <property type="entry name" value="RelE-like"/>
    <property type="match status" value="1"/>
</dbReference>
<dbReference type="Pfam" id="PF15738">
    <property type="entry name" value="YafQ_toxin"/>
    <property type="match status" value="1"/>
</dbReference>
<accession>A0A1M5CUE6</accession>
<keyword evidence="5" id="KW-1185">Reference proteome</keyword>
<dbReference type="InterPro" id="IPR035093">
    <property type="entry name" value="RelE/ParE_toxin_dom_sf"/>
</dbReference>
<organism evidence="4 5">
    <name type="scientific">Lactonifactor longoviformis DSM 17459</name>
    <dbReference type="NCBI Taxonomy" id="1122155"/>
    <lineage>
        <taxon>Bacteria</taxon>
        <taxon>Bacillati</taxon>
        <taxon>Bacillota</taxon>
        <taxon>Clostridia</taxon>
        <taxon>Eubacteriales</taxon>
        <taxon>Clostridiaceae</taxon>
        <taxon>Lactonifactor</taxon>
    </lineage>
</organism>
<dbReference type="FunFam" id="3.30.2310.20:FF:000003">
    <property type="entry name" value="Type II toxin-antitoxin system YafQ family toxin"/>
    <property type="match status" value="1"/>
</dbReference>
<dbReference type="InterPro" id="IPR007712">
    <property type="entry name" value="RelE/ParE_toxin"/>
</dbReference>
<evidence type="ECO:0000313" key="5">
    <source>
        <dbReference type="Proteomes" id="UP000184245"/>
    </source>
</evidence>
<dbReference type="STRING" id="1122155.SAMN02745158_04301"/>
<dbReference type="GO" id="GO:0006415">
    <property type="term" value="P:translational termination"/>
    <property type="evidence" value="ECO:0007669"/>
    <property type="project" value="TreeGrafter"/>
</dbReference>
<dbReference type="OrthoDB" id="7030467at2"/>
<dbReference type="NCBIfam" id="TIGR02385">
    <property type="entry name" value="RelE_StbE"/>
    <property type="match status" value="1"/>
</dbReference>
<evidence type="ECO:0000256" key="3">
    <source>
        <dbReference type="PIRSR" id="PIRSR006156-1"/>
    </source>
</evidence>
<dbReference type="GO" id="GO:0004521">
    <property type="term" value="F:RNA endonuclease activity"/>
    <property type="evidence" value="ECO:0007669"/>
    <property type="project" value="TreeGrafter"/>
</dbReference>
<keyword evidence="1" id="KW-1277">Toxin-antitoxin system</keyword>
<dbReference type="InterPro" id="IPR004386">
    <property type="entry name" value="Toxin_YafQ-like"/>
</dbReference>
<gene>
    <name evidence="4" type="ORF">SAMN02745158_04301</name>
</gene>
<feature type="active site" description="Proton donor" evidence="3">
    <location>
        <position position="87"/>
    </location>
</feature>
<dbReference type="RefSeq" id="WP_072854810.1">
    <property type="nucleotide sequence ID" value="NZ_FQVI01000046.1"/>
</dbReference>
<proteinExistence type="inferred from homology"/>
<reference evidence="4 5" key="1">
    <citation type="submission" date="2016-11" db="EMBL/GenBank/DDBJ databases">
        <authorList>
            <person name="Jaros S."/>
            <person name="Januszkiewicz K."/>
            <person name="Wedrychowicz H."/>
        </authorList>
    </citation>
    <scope>NUCLEOTIDE SEQUENCE [LARGE SCALE GENOMIC DNA]</scope>
    <source>
        <strain evidence="4 5">DSM 17459</strain>
    </source>
</reference>
<dbReference type="GO" id="GO:0006402">
    <property type="term" value="P:mRNA catabolic process"/>
    <property type="evidence" value="ECO:0007669"/>
    <property type="project" value="TreeGrafter"/>
</dbReference>
<evidence type="ECO:0000256" key="2">
    <source>
        <dbReference type="ARBA" id="ARBA00061366"/>
    </source>
</evidence>
<sequence length="93" mass="10871">MTYQLVLTGKFKKGLKRAKKRGLDIELLDTVVDKLIHGLSLDDKYRDHELKGRYTGFRECHIQPDWLLIYLIEHDILILTLVDTGSHSDLFDM</sequence>
<protein>
    <submittedName>
        <fullName evidence="4">mRNA interferase YafQ</fullName>
    </submittedName>
</protein>
<dbReference type="SUPFAM" id="SSF143011">
    <property type="entry name" value="RelE-like"/>
    <property type="match status" value="1"/>
</dbReference>
<dbReference type="EMBL" id="FQVI01000046">
    <property type="protein sequence ID" value="SHF58365.1"/>
    <property type="molecule type" value="Genomic_DNA"/>
</dbReference>